<keyword evidence="1" id="KW-0472">Membrane</keyword>
<feature type="transmembrane region" description="Helical" evidence="1">
    <location>
        <begin position="260"/>
        <end position="283"/>
    </location>
</feature>
<organism evidence="2 3">
    <name type="scientific">Streptomyces antnestii</name>
    <dbReference type="NCBI Taxonomy" id="2494256"/>
    <lineage>
        <taxon>Bacteria</taxon>
        <taxon>Bacillati</taxon>
        <taxon>Actinomycetota</taxon>
        <taxon>Actinomycetes</taxon>
        <taxon>Kitasatosporales</taxon>
        <taxon>Streptomycetaceae</taxon>
        <taxon>Streptomyces</taxon>
    </lineage>
</organism>
<evidence type="ECO:0008006" key="4">
    <source>
        <dbReference type="Google" id="ProtNLM"/>
    </source>
</evidence>
<comment type="caution">
    <text evidence="2">The sequence shown here is derived from an EMBL/GenBank/DDBJ whole genome shotgun (WGS) entry which is preliminary data.</text>
</comment>
<accession>A0A437PYU5</accession>
<feature type="transmembrane region" description="Helical" evidence="1">
    <location>
        <begin position="127"/>
        <end position="146"/>
    </location>
</feature>
<dbReference type="RefSeq" id="WP_127827703.1">
    <property type="nucleotide sequence ID" value="NZ_RZYA01000003.1"/>
</dbReference>
<keyword evidence="1" id="KW-0812">Transmembrane</keyword>
<dbReference type="Proteomes" id="UP000283128">
    <property type="component" value="Unassembled WGS sequence"/>
</dbReference>
<evidence type="ECO:0000313" key="2">
    <source>
        <dbReference type="EMBL" id="RVU27445.1"/>
    </source>
</evidence>
<name>A0A437PYU5_9ACTN</name>
<dbReference type="EMBL" id="RZYA01000003">
    <property type="protein sequence ID" value="RVU27445.1"/>
    <property type="molecule type" value="Genomic_DNA"/>
</dbReference>
<keyword evidence="3" id="KW-1185">Reference proteome</keyword>
<dbReference type="OrthoDB" id="4184454at2"/>
<evidence type="ECO:0000313" key="3">
    <source>
        <dbReference type="Proteomes" id="UP000283128"/>
    </source>
</evidence>
<keyword evidence="1" id="KW-1133">Transmembrane helix</keyword>
<protein>
    <recommendedName>
        <fullName evidence="4">PH domain-containing protein</fullName>
    </recommendedName>
</protein>
<dbReference type="AlphaFoldDB" id="A0A437PYU5"/>
<sequence>MTDQVLRSRRTTARLEQGAVLLDRFGTGLRVRIPLTAIETVRARGPEGRRGIEIVLTSGPDGSVPVTYPLRPSSAAAATAFAAAVNSALPVRDAAEPRRDGSAAVSVLPTPPRVRRPGAGWTAGERAAWWFYGGLFVLGLGLTIATGDREVIVIWTAFYTVFLVGCSITTAVCRSTKDWWLLRRRGITVVATYERTDYGTGSDGETTSTKVYTFTDIAGVEREYLGGGKLVATDPERIEVTYDPGAPERMSSRSGPVVRLLLFLAYVLLGLPISLLTAAYPVIYLSFVVAALM</sequence>
<proteinExistence type="predicted"/>
<feature type="transmembrane region" description="Helical" evidence="1">
    <location>
        <begin position="152"/>
        <end position="173"/>
    </location>
</feature>
<evidence type="ECO:0000256" key="1">
    <source>
        <dbReference type="SAM" id="Phobius"/>
    </source>
</evidence>
<reference evidence="2 3" key="1">
    <citation type="submission" date="2019-01" db="EMBL/GenBank/DDBJ databases">
        <title>Genome sequences of Streptomyces and Rhizobium isolates collected from root and soil.</title>
        <authorList>
            <person name="Chhettri S."/>
            <person name="Sevigny J.L."/>
            <person name="Sen A."/>
            <person name="Ennis N."/>
            <person name="Tisa L."/>
        </authorList>
    </citation>
    <scope>NUCLEOTIDE SEQUENCE [LARGE SCALE GENOMIC DNA]</scope>
    <source>
        <strain evidence="2 3">San01</strain>
    </source>
</reference>
<gene>
    <name evidence="2" type="ORF">EOT10_09790</name>
</gene>